<accession>A0A4Y7PKW9</accession>
<proteinExistence type="predicted"/>
<evidence type="ECO:0000256" key="1">
    <source>
        <dbReference type="SAM" id="MobiDB-lite"/>
    </source>
</evidence>
<feature type="region of interest" description="Disordered" evidence="1">
    <location>
        <begin position="114"/>
        <end position="135"/>
    </location>
</feature>
<feature type="region of interest" description="Disordered" evidence="1">
    <location>
        <begin position="189"/>
        <end position="224"/>
    </location>
</feature>
<dbReference type="EMBL" id="ML170251">
    <property type="protein sequence ID" value="TDL16103.1"/>
    <property type="molecule type" value="Genomic_DNA"/>
</dbReference>
<protein>
    <submittedName>
        <fullName evidence="2">Uncharacterized protein</fullName>
    </submittedName>
</protein>
<feature type="region of interest" description="Disordered" evidence="1">
    <location>
        <begin position="80"/>
        <end position="101"/>
    </location>
</feature>
<reference evidence="2 3" key="1">
    <citation type="submission" date="2018-06" db="EMBL/GenBank/DDBJ databases">
        <title>A transcriptomic atlas of mushroom development highlights an independent origin of complex multicellularity.</title>
        <authorList>
            <consortium name="DOE Joint Genome Institute"/>
            <person name="Krizsan K."/>
            <person name="Almasi E."/>
            <person name="Merenyi Z."/>
            <person name="Sahu N."/>
            <person name="Viragh M."/>
            <person name="Koszo T."/>
            <person name="Mondo S."/>
            <person name="Kiss B."/>
            <person name="Balint B."/>
            <person name="Kues U."/>
            <person name="Barry K."/>
            <person name="Hegedus J.C."/>
            <person name="Henrissat B."/>
            <person name="Johnson J."/>
            <person name="Lipzen A."/>
            <person name="Ohm R."/>
            <person name="Nagy I."/>
            <person name="Pangilinan J."/>
            <person name="Yan J."/>
            <person name="Xiong Y."/>
            <person name="Grigoriev I.V."/>
            <person name="Hibbett D.S."/>
            <person name="Nagy L.G."/>
        </authorList>
    </citation>
    <scope>NUCLEOTIDE SEQUENCE [LARGE SCALE GENOMIC DNA]</scope>
    <source>
        <strain evidence="2 3">SZMC22713</strain>
    </source>
</reference>
<keyword evidence="3" id="KW-1185">Reference proteome</keyword>
<organism evidence="2 3">
    <name type="scientific">Rickenella mellea</name>
    <dbReference type="NCBI Taxonomy" id="50990"/>
    <lineage>
        <taxon>Eukaryota</taxon>
        <taxon>Fungi</taxon>
        <taxon>Dikarya</taxon>
        <taxon>Basidiomycota</taxon>
        <taxon>Agaricomycotina</taxon>
        <taxon>Agaricomycetes</taxon>
        <taxon>Hymenochaetales</taxon>
        <taxon>Rickenellaceae</taxon>
        <taxon>Rickenella</taxon>
    </lineage>
</organism>
<feature type="compositionally biased region" description="Acidic residues" evidence="1">
    <location>
        <begin position="209"/>
        <end position="224"/>
    </location>
</feature>
<dbReference type="Proteomes" id="UP000294933">
    <property type="component" value="Unassembled WGS sequence"/>
</dbReference>
<sequence>MSAHPARPLKRLASSDVDDPLSRQPPPPQLDVTTAPRAVSAMPDVCHSLALSSPSLSQLVSTSTSLDLTIASLTVPMASDVRDSPRLPSSVPSQLESPTTHTTVLPPLLVNQSPVSPASPLQRSQAITISDDSSPTIHTTVLPELIIDQSPLHHSTAITISDDSPILPPPSQPIPLSWAPDVMLKANIASSPPVSPSPANNCSATPDPNTDDSDNDTEDVDSDSDACAYTQLECRATHSPRLDLVLPCARYVNDVVILLTSTKLSPVRWMWIGPTTTYILHGFNFITAYNKSLPASYSRLFMGTINDTIPVPLRKRIHCAIPMPDKPHYGLCGLSQPLSTLAHMAAMFLNQRDGCGLITTFSWQEPRSLSTFDIVPRSLLDEHVRKVHDALRADSSSDAISEFTEPDDIPNLIDHDYPECQPVSKVHK</sequence>
<dbReference type="AlphaFoldDB" id="A0A4Y7PKW9"/>
<evidence type="ECO:0000313" key="2">
    <source>
        <dbReference type="EMBL" id="TDL16103.1"/>
    </source>
</evidence>
<evidence type="ECO:0000313" key="3">
    <source>
        <dbReference type="Proteomes" id="UP000294933"/>
    </source>
</evidence>
<feature type="compositionally biased region" description="Low complexity" evidence="1">
    <location>
        <begin position="189"/>
        <end position="208"/>
    </location>
</feature>
<name>A0A4Y7PKW9_9AGAM</name>
<dbReference type="VEuPathDB" id="FungiDB:BD410DRAFT_844660"/>
<gene>
    <name evidence="2" type="ORF">BD410DRAFT_844660</name>
</gene>
<feature type="region of interest" description="Disordered" evidence="1">
    <location>
        <begin position="1"/>
        <end position="35"/>
    </location>
</feature>